<dbReference type="OrthoDB" id="4119890at2"/>
<feature type="domain" description="N-acetyltransferase" evidence="4">
    <location>
        <begin position="192"/>
        <end position="334"/>
    </location>
</feature>
<protein>
    <submittedName>
        <fullName evidence="5">GNAT family N-acetyltransferase</fullName>
    </submittedName>
</protein>
<dbReference type="GO" id="GO:0016747">
    <property type="term" value="F:acyltransferase activity, transferring groups other than amino-acyl groups"/>
    <property type="evidence" value="ECO:0007669"/>
    <property type="project" value="InterPro"/>
</dbReference>
<proteinExistence type="predicted"/>
<dbReference type="Gene3D" id="3.40.630.30">
    <property type="match status" value="1"/>
</dbReference>
<evidence type="ECO:0000256" key="2">
    <source>
        <dbReference type="ARBA" id="ARBA00023315"/>
    </source>
</evidence>
<dbReference type="EMBL" id="SUMB01000006">
    <property type="protein sequence ID" value="TJZ52126.1"/>
    <property type="molecule type" value="Genomic_DNA"/>
</dbReference>
<organism evidence="5 6">
    <name type="scientific">Streptomyces piniterrae</name>
    <dbReference type="NCBI Taxonomy" id="2571125"/>
    <lineage>
        <taxon>Bacteria</taxon>
        <taxon>Bacillati</taxon>
        <taxon>Actinomycetota</taxon>
        <taxon>Actinomycetes</taxon>
        <taxon>Kitasatosporales</taxon>
        <taxon>Streptomycetaceae</taxon>
        <taxon>Streptomyces</taxon>
    </lineage>
</organism>
<keyword evidence="2" id="KW-0012">Acyltransferase</keyword>
<sequence length="334" mass="35731">MLDGRTTSGGNPAPMDIRSLDGDDPATIALLLPGFQETMSRELPGDPPVSEALLARLLQRRHGADRIVLAAFDGDRPAGCTKLGLDLGDPAGPGHGSLWVFPSFRRRGAGAALVDAARAELRARGRGHLMVDAPRTPAAEAFAAVCGAELRGTNLRNRLFLRGPVRAGLDEPAARAVEGHRLVQWTDRCPDELVDSYARAWGTLDAPVNGQAEVRTPTAEDVRLREAEAGRAGHRQYVSAAVDTDTGEVAGYATLFVRDSPMADAGETLVLAGRRRRGLGTWLKAGLLVRAADENPRLALVQAWNDVHNEAVVALNRRLGFQADSSWSTYSVKA</sequence>
<dbReference type="InterPro" id="IPR050832">
    <property type="entry name" value="Bact_Acetyltransf"/>
</dbReference>
<evidence type="ECO:0000313" key="6">
    <source>
        <dbReference type="Proteomes" id="UP000308697"/>
    </source>
</evidence>
<accession>A0A4U0NDQ2</accession>
<gene>
    <name evidence="5" type="ORF">FCH28_20080</name>
</gene>
<dbReference type="PROSITE" id="PS51186">
    <property type="entry name" value="GNAT"/>
    <property type="match status" value="2"/>
</dbReference>
<dbReference type="InterPro" id="IPR016181">
    <property type="entry name" value="Acyl_CoA_acyltransferase"/>
</dbReference>
<evidence type="ECO:0000259" key="4">
    <source>
        <dbReference type="PROSITE" id="PS51186"/>
    </source>
</evidence>
<comment type="caution">
    <text evidence="5">The sequence shown here is derived from an EMBL/GenBank/DDBJ whole genome shotgun (WGS) entry which is preliminary data.</text>
</comment>
<dbReference type="Pfam" id="PF00583">
    <property type="entry name" value="Acetyltransf_1"/>
    <property type="match status" value="2"/>
</dbReference>
<name>A0A4U0NDQ2_9ACTN</name>
<dbReference type="Proteomes" id="UP000308697">
    <property type="component" value="Unassembled WGS sequence"/>
</dbReference>
<dbReference type="CDD" id="cd04301">
    <property type="entry name" value="NAT_SF"/>
    <property type="match status" value="1"/>
</dbReference>
<dbReference type="PANTHER" id="PTHR43877">
    <property type="entry name" value="AMINOALKYLPHOSPHONATE N-ACETYLTRANSFERASE-RELATED-RELATED"/>
    <property type="match status" value="1"/>
</dbReference>
<dbReference type="AlphaFoldDB" id="A0A4U0NDQ2"/>
<reference evidence="5 6" key="1">
    <citation type="submission" date="2019-04" db="EMBL/GenBank/DDBJ databases">
        <title>Streptomyces piniterrae sp. nov., a heliquinomycin-producing actinomycete isolated from rhizosphere soil of Pinus yunnanensis.</title>
        <authorList>
            <person name="Zhuang X."/>
            <person name="Zhao J."/>
        </authorList>
    </citation>
    <scope>NUCLEOTIDE SEQUENCE [LARGE SCALE GENOMIC DNA]</scope>
    <source>
        <strain evidence="6">jys28</strain>
    </source>
</reference>
<dbReference type="SUPFAM" id="SSF55729">
    <property type="entry name" value="Acyl-CoA N-acyltransferases (Nat)"/>
    <property type="match status" value="2"/>
</dbReference>
<evidence type="ECO:0000256" key="1">
    <source>
        <dbReference type="ARBA" id="ARBA00022679"/>
    </source>
</evidence>
<feature type="compositionally biased region" description="Polar residues" evidence="3">
    <location>
        <begin position="1"/>
        <end position="10"/>
    </location>
</feature>
<keyword evidence="1 5" id="KW-0808">Transferase</keyword>
<feature type="domain" description="N-acetyltransferase" evidence="4">
    <location>
        <begin position="15"/>
        <end position="172"/>
    </location>
</feature>
<dbReference type="InterPro" id="IPR000182">
    <property type="entry name" value="GNAT_dom"/>
</dbReference>
<evidence type="ECO:0000313" key="5">
    <source>
        <dbReference type="EMBL" id="TJZ52126.1"/>
    </source>
</evidence>
<evidence type="ECO:0000256" key="3">
    <source>
        <dbReference type="SAM" id="MobiDB-lite"/>
    </source>
</evidence>
<feature type="region of interest" description="Disordered" evidence="3">
    <location>
        <begin position="1"/>
        <end position="20"/>
    </location>
</feature>
<keyword evidence="6" id="KW-1185">Reference proteome</keyword>